<dbReference type="Pfam" id="PF00162">
    <property type="entry name" value="PGK"/>
    <property type="match status" value="1"/>
</dbReference>
<proteinExistence type="inferred from homology"/>
<keyword evidence="14" id="KW-1185">Reference proteome</keyword>
<keyword evidence="5 9" id="KW-0808">Transferase</keyword>
<evidence type="ECO:0000256" key="7">
    <source>
        <dbReference type="ARBA" id="ARBA00022777"/>
    </source>
</evidence>
<evidence type="ECO:0000256" key="4">
    <source>
        <dbReference type="ARBA" id="ARBA00016471"/>
    </source>
</evidence>
<dbReference type="GO" id="GO:0005829">
    <property type="term" value="C:cytosol"/>
    <property type="evidence" value="ECO:0007669"/>
    <property type="project" value="TreeGrafter"/>
</dbReference>
<comment type="subunit">
    <text evidence="9">Monomer.</text>
</comment>
<evidence type="ECO:0000313" key="14">
    <source>
        <dbReference type="Proteomes" id="UP000000346"/>
    </source>
</evidence>
<keyword evidence="6 9" id="KW-0547">Nucleotide-binding</keyword>
<keyword evidence="8 9" id="KW-0067">ATP-binding</keyword>
<keyword evidence="7 9" id="KW-0418">Kinase</keyword>
<dbReference type="HAMAP" id="MF_00145">
    <property type="entry name" value="Phosphoglyc_kinase"/>
    <property type="match status" value="1"/>
</dbReference>
<dbReference type="GO" id="GO:0004618">
    <property type="term" value="F:phosphoglycerate kinase activity"/>
    <property type="evidence" value="ECO:0007669"/>
    <property type="project" value="UniProtKB-UniRule"/>
</dbReference>
<keyword evidence="9" id="KW-0963">Cytoplasm</keyword>
<dbReference type="FunCoup" id="D9PZ05">
    <property type="interactions" value="140"/>
</dbReference>
<dbReference type="GeneID" id="9499644"/>
<dbReference type="Gene3D" id="3.40.50.1260">
    <property type="entry name" value="Phosphoglycerate kinase, N-terminal domain"/>
    <property type="match status" value="2"/>
</dbReference>
<feature type="binding site" evidence="9">
    <location>
        <position position="126"/>
    </location>
    <ligand>
        <name>substrate</name>
    </ligand>
</feature>
<dbReference type="HOGENOM" id="CLU_025427_0_2_2"/>
<organism evidence="13 14">
    <name type="scientific">Acidilobus saccharovorans (strain DSM 16705 / JCM 18335 / VKM B-2471 / 345-15)</name>
    <dbReference type="NCBI Taxonomy" id="666510"/>
    <lineage>
        <taxon>Archaea</taxon>
        <taxon>Thermoproteota</taxon>
        <taxon>Thermoprotei</taxon>
        <taxon>Acidilobales</taxon>
        <taxon>Acidilobaceae</taxon>
        <taxon>Acidilobus</taxon>
    </lineage>
</organism>
<dbReference type="PANTHER" id="PTHR11406:SF23">
    <property type="entry name" value="PHOSPHOGLYCERATE KINASE 1, CHLOROPLASTIC-RELATED"/>
    <property type="match status" value="1"/>
</dbReference>
<dbReference type="UniPathway" id="UPA00109">
    <property type="reaction ID" value="UER00185"/>
</dbReference>
<feature type="binding site" evidence="9">
    <location>
        <position position="46"/>
    </location>
    <ligand>
        <name>substrate</name>
    </ligand>
</feature>
<evidence type="ECO:0000256" key="9">
    <source>
        <dbReference type="HAMAP-Rule" id="MF_00145"/>
    </source>
</evidence>
<accession>D9PZ05</accession>
<sequence length="414" mass="44388">MSLLIQLGDQLIPTLDDLRPRNSKVLVRVDFNSPVNDSGMLMDDSRIRAHLQTVRELVDEGNSVVLMSHQGRPGGRDFVSLSQHAKVLSRYLGVEVKFIEDVMGPYARQSIRSLGQGEVAMLENVRFASEELVESPPRQQANTFLVRYLSPLFNYYVNDAFATAHRSQPSVVGFPLVLPSAAGRLMESEVRALAKVLDRSLGPKVFVLGGAKVADTLKVIENLVRNRLADRILTGGLVGELFAVAKGVMLSIQSMEALERSGALALLPRARRILMSGAPIEVPMDYRVMAGGEVREEPLGRVSGLIMDIGSGTVEVYSSMIEDAGLTVIRGPMGVVELPQFREGTMAVLRAAMEGKGYTVIGGGHVAALSGLEPGASNSRVHVSTGAAAFLAFLSGEGLPALEALSQSAKGVRA</sequence>
<dbReference type="InterPro" id="IPR001576">
    <property type="entry name" value="Phosphoglycerate_kinase"/>
</dbReference>
<name>D9PZ05_ACIS3</name>
<feature type="binding site" evidence="9 10">
    <location>
        <begin position="69"/>
        <end position="72"/>
    </location>
    <ligand>
        <name>substrate</name>
    </ligand>
</feature>
<evidence type="ECO:0000256" key="10">
    <source>
        <dbReference type="PIRSR" id="PIRSR000724-1"/>
    </source>
</evidence>
<feature type="binding site" evidence="9">
    <location>
        <position position="166"/>
    </location>
    <ligand>
        <name>substrate</name>
    </ligand>
</feature>
<evidence type="ECO:0000256" key="12">
    <source>
        <dbReference type="RuleBase" id="RU000532"/>
    </source>
</evidence>
<comment type="subcellular location">
    <subcellularLocation>
        <location evidence="9">Cytoplasm</location>
    </subcellularLocation>
</comment>
<evidence type="ECO:0000256" key="1">
    <source>
        <dbReference type="ARBA" id="ARBA00000642"/>
    </source>
</evidence>
<dbReference type="InterPro" id="IPR015911">
    <property type="entry name" value="Phosphoglycerate_kinase_CS"/>
</dbReference>
<comment type="catalytic activity">
    <reaction evidence="1 9 12">
        <text>(2R)-3-phosphoglycerate + ATP = (2R)-3-phospho-glyceroyl phosphate + ADP</text>
        <dbReference type="Rhea" id="RHEA:14801"/>
        <dbReference type="ChEBI" id="CHEBI:30616"/>
        <dbReference type="ChEBI" id="CHEBI:57604"/>
        <dbReference type="ChEBI" id="CHEBI:58272"/>
        <dbReference type="ChEBI" id="CHEBI:456216"/>
        <dbReference type="EC" id="2.7.2.3"/>
    </reaction>
</comment>
<dbReference type="eggNOG" id="arCOG00496">
    <property type="taxonomic scope" value="Archaea"/>
</dbReference>
<feature type="binding site" evidence="10">
    <location>
        <position position="166"/>
    </location>
    <ligand>
        <name>(2R)-3-phosphoglycerate</name>
        <dbReference type="ChEBI" id="CHEBI:58272"/>
    </ligand>
</feature>
<dbReference type="FunFam" id="3.40.50.1260:FF:000006">
    <property type="entry name" value="Phosphoglycerate kinase"/>
    <property type="match status" value="1"/>
</dbReference>
<feature type="binding site" evidence="10">
    <location>
        <position position="126"/>
    </location>
    <ligand>
        <name>(2R)-3-phosphoglycerate</name>
        <dbReference type="ChEBI" id="CHEBI:58272"/>
    </ligand>
</feature>
<dbReference type="Proteomes" id="UP000000346">
    <property type="component" value="Chromosome"/>
</dbReference>
<dbReference type="GO" id="GO:0043531">
    <property type="term" value="F:ADP binding"/>
    <property type="evidence" value="ECO:0007669"/>
    <property type="project" value="TreeGrafter"/>
</dbReference>
<dbReference type="PRINTS" id="PR00477">
    <property type="entry name" value="PHGLYCKINASE"/>
</dbReference>
<dbReference type="GO" id="GO:0005524">
    <property type="term" value="F:ATP binding"/>
    <property type="evidence" value="ECO:0007669"/>
    <property type="project" value="UniProtKB-KW"/>
</dbReference>
<dbReference type="InterPro" id="IPR015824">
    <property type="entry name" value="Phosphoglycerate_kinase_N"/>
</dbReference>
<dbReference type="AlphaFoldDB" id="D9PZ05"/>
<feature type="binding site" evidence="9 10">
    <location>
        <begin position="30"/>
        <end position="32"/>
    </location>
    <ligand>
        <name>substrate</name>
    </ligand>
</feature>
<evidence type="ECO:0000256" key="8">
    <source>
        <dbReference type="ARBA" id="ARBA00022840"/>
    </source>
</evidence>
<feature type="binding site" evidence="10">
    <location>
        <position position="46"/>
    </location>
    <ligand>
        <name>(2R)-3-phosphoglycerate</name>
        <dbReference type="ChEBI" id="CHEBI:58272"/>
    </ligand>
</feature>
<evidence type="ECO:0000256" key="5">
    <source>
        <dbReference type="ARBA" id="ARBA00022679"/>
    </source>
</evidence>
<evidence type="ECO:0000256" key="2">
    <source>
        <dbReference type="ARBA" id="ARBA00008982"/>
    </source>
</evidence>
<gene>
    <name evidence="9" type="primary">pgk</name>
    <name evidence="13" type="ordered locus">ASAC_1387</name>
</gene>
<evidence type="ECO:0000256" key="6">
    <source>
        <dbReference type="ARBA" id="ARBA00022741"/>
    </source>
</evidence>
<dbReference type="PANTHER" id="PTHR11406">
    <property type="entry name" value="PHOSPHOGLYCERATE KINASE"/>
    <property type="match status" value="1"/>
</dbReference>
<evidence type="ECO:0000313" key="13">
    <source>
        <dbReference type="EMBL" id="ADL19792.1"/>
    </source>
</evidence>
<dbReference type="EC" id="2.7.2.3" evidence="3 9"/>
<dbReference type="GO" id="GO:0006094">
    <property type="term" value="P:gluconeogenesis"/>
    <property type="evidence" value="ECO:0007669"/>
    <property type="project" value="TreeGrafter"/>
</dbReference>
<dbReference type="RefSeq" id="WP_013267304.1">
    <property type="nucleotide sequence ID" value="NC_014374.1"/>
</dbReference>
<dbReference type="InterPro" id="IPR036043">
    <property type="entry name" value="Phosphoglycerate_kinase_sf"/>
</dbReference>
<reference evidence="13 14" key="1">
    <citation type="journal article" date="2010" name="Appl. Environ. Microbiol.">
        <title>The genome sequence of the crenarchaeon Acidilobus saccharovorans supports a new order, Acidilobales, and suggests an important ecological role in terrestrial acidic hot springs.</title>
        <authorList>
            <person name="Mardanov A.V."/>
            <person name="Svetlitchnyi V.A."/>
            <person name="Beletsky A.V."/>
            <person name="Prokofeva M.I."/>
            <person name="Bonch-Osmolovskaya E.A."/>
            <person name="Ravin N.V."/>
            <person name="Skryabin K.G."/>
        </authorList>
    </citation>
    <scope>NUCLEOTIDE SEQUENCE [LARGE SCALE GENOMIC DNA]</scope>
    <source>
        <strain evidence="14">DSM 16705 / JCM 18335 / VKM B-2471 / 345-15</strain>
    </source>
</reference>
<dbReference type="PROSITE" id="PS00111">
    <property type="entry name" value="PGLYCERATE_KINASE"/>
    <property type="match status" value="1"/>
</dbReference>
<dbReference type="KEGG" id="asc:ASAC_1387"/>
<evidence type="ECO:0000256" key="3">
    <source>
        <dbReference type="ARBA" id="ARBA00013061"/>
    </source>
</evidence>
<dbReference type="InParanoid" id="D9PZ05"/>
<dbReference type="OrthoDB" id="6575at2157"/>
<dbReference type="STRING" id="666510.ASAC_1387"/>
<comment type="pathway">
    <text evidence="9">Carbohydrate degradation; glycolysis; pyruvate from D-glyceraldehyde 3-phosphate: step 2/5.</text>
</comment>
<dbReference type="GO" id="GO:0006096">
    <property type="term" value="P:glycolytic process"/>
    <property type="evidence" value="ECO:0007669"/>
    <property type="project" value="UniProtKB-UniRule"/>
</dbReference>
<dbReference type="EMBL" id="CP001742">
    <property type="protein sequence ID" value="ADL19792.1"/>
    <property type="molecule type" value="Genomic_DNA"/>
</dbReference>
<keyword evidence="9" id="KW-0324">Glycolysis</keyword>
<evidence type="ECO:0000256" key="11">
    <source>
        <dbReference type="PIRSR" id="PIRSR000724-2"/>
    </source>
</evidence>
<comment type="caution">
    <text evidence="9">Lacks conserved residue(s) required for the propagation of feature annotation.</text>
</comment>
<dbReference type="PIRSF" id="PIRSF000724">
    <property type="entry name" value="Pgk"/>
    <property type="match status" value="1"/>
</dbReference>
<protein>
    <recommendedName>
        <fullName evidence="4 9">Phosphoglycerate kinase</fullName>
        <ecNumber evidence="3 9">2.7.2.3</ecNumber>
    </recommendedName>
</protein>
<feature type="binding site" evidence="9 11">
    <location>
        <position position="337"/>
    </location>
    <ligand>
        <name>ATP</name>
        <dbReference type="ChEBI" id="CHEBI:30616"/>
    </ligand>
</feature>
<comment type="similarity">
    <text evidence="2 9 12">Belongs to the phosphoglycerate kinase family.</text>
</comment>
<dbReference type="SUPFAM" id="SSF53748">
    <property type="entry name" value="Phosphoglycerate kinase"/>
    <property type="match status" value="1"/>
</dbReference>